<dbReference type="InterPro" id="IPR036890">
    <property type="entry name" value="HATPase_C_sf"/>
</dbReference>
<dbReference type="InterPro" id="IPR003594">
    <property type="entry name" value="HATPase_dom"/>
</dbReference>
<evidence type="ECO:0000259" key="14">
    <source>
        <dbReference type="SMART" id="SM00091"/>
    </source>
</evidence>
<reference evidence="16 17" key="1">
    <citation type="submission" date="2019-03" db="EMBL/GenBank/DDBJ databases">
        <title>Draft genome sequences of novel Actinobacteria.</title>
        <authorList>
            <person name="Sahin N."/>
            <person name="Ay H."/>
            <person name="Saygin H."/>
        </authorList>
    </citation>
    <scope>NUCLEOTIDE SEQUENCE [LARGE SCALE GENOMIC DNA]</scope>
    <source>
        <strain evidence="16 17">DSM 41900</strain>
    </source>
</reference>
<dbReference type="PANTHER" id="PTHR43156">
    <property type="entry name" value="STAGE II SPORULATION PROTEIN E-RELATED"/>
    <property type="match status" value="1"/>
</dbReference>
<dbReference type="GO" id="GO:0005524">
    <property type="term" value="F:ATP binding"/>
    <property type="evidence" value="ECO:0007669"/>
    <property type="project" value="UniProtKB-KW"/>
</dbReference>
<dbReference type="Pfam" id="PF13581">
    <property type="entry name" value="HATPase_c_2"/>
    <property type="match status" value="1"/>
</dbReference>
<keyword evidence="2" id="KW-1003">Cell membrane</keyword>
<dbReference type="GO" id="GO:0016301">
    <property type="term" value="F:kinase activity"/>
    <property type="evidence" value="ECO:0007669"/>
    <property type="project" value="UniProtKB-KW"/>
</dbReference>
<dbReference type="InterPro" id="IPR003018">
    <property type="entry name" value="GAF"/>
</dbReference>
<dbReference type="GO" id="GO:0005886">
    <property type="term" value="C:plasma membrane"/>
    <property type="evidence" value="ECO:0007669"/>
    <property type="project" value="UniProtKB-SubCell"/>
</dbReference>
<organism evidence="16 17">
    <name type="scientific">Streptomyces hainanensis</name>
    <dbReference type="NCBI Taxonomy" id="402648"/>
    <lineage>
        <taxon>Bacteria</taxon>
        <taxon>Bacillati</taxon>
        <taxon>Actinomycetota</taxon>
        <taxon>Actinomycetes</taxon>
        <taxon>Kitasatosporales</taxon>
        <taxon>Streptomycetaceae</taxon>
        <taxon>Streptomyces</taxon>
    </lineage>
</organism>
<evidence type="ECO:0000259" key="15">
    <source>
        <dbReference type="SMART" id="SM00331"/>
    </source>
</evidence>
<accession>A0A4R4T7F2</accession>
<keyword evidence="5 13" id="KW-0812">Transmembrane</keyword>
<comment type="caution">
    <text evidence="16">The sequence shown here is derived from an EMBL/GenBank/DDBJ whole genome shotgun (WGS) entry which is preliminary data.</text>
</comment>
<dbReference type="Pfam" id="PF17203">
    <property type="entry name" value="sCache_3_2"/>
    <property type="match status" value="1"/>
</dbReference>
<protein>
    <submittedName>
        <fullName evidence="16">GAF domain-containing protein</fullName>
    </submittedName>
</protein>
<dbReference type="EMBL" id="SMKI01000293">
    <property type="protein sequence ID" value="TDC70932.1"/>
    <property type="molecule type" value="Genomic_DNA"/>
</dbReference>
<dbReference type="InterPro" id="IPR001932">
    <property type="entry name" value="PPM-type_phosphatase-like_dom"/>
</dbReference>
<dbReference type="Gene3D" id="3.30.565.10">
    <property type="entry name" value="Histidine kinase-like ATPase, C-terminal domain"/>
    <property type="match status" value="1"/>
</dbReference>
<keyword evidence="12 13" id="KW-0472">Membrane</keyword>
<dbReference type="RefSeq" id="WP_132820231.1">
    <property type="nucleotide sequence ID" value="NZ_SMKI01000293.1"/>
</dbReference>
<keyword evidence="4" id="KW-0808">Transferase</keyword>
<dbReference type="Pfam" id="PF01590">
    <property type="entry name" value="GAF"/>
    <property type="match status" value="1"/>
</dbReference>
<evidence type="ECO:0000256" key="10">
    <source>
        <dbReference type="ARBA" id="ARBA00022989"/>
    </source>
</evidence>
<dbReference type="InterPro" id="IPR052016">
    <property type="entry name" value="Bact_Sigma-Reg"/>
</dbReference>
<keyword evidence="10 13" id="KW-1133">Transmembrane helix</keyword>
<dbReference type="InterPro" id="IPR029016">
    <property type="entry name" value="GAF-like_dom_sf"/>
</dbReference>
<keyword evidence="6" id="KW-0547">Nucleotide-binding</keyword>
<keyword evidence="3" id="KW-0597">Phosphoprotein</keyword>
<feature type="domain" description="PAS" evidence="14">
    <location>
        <begin position="234"/>
        <end position="299"/>
    </location>
</feature>
<evidence type="ECO:0000313" key="17">
    <source>
        <dbReference type="Proteomes" id="UP000295345"/>
    </source>
</evidence>
<evidence type="ECO:0000313" key="16">
    <source>
        <dbReference type="EMBL" id="TDC70932.1"/>
    </source>
</evidence>
<name>A0A4R4T7F2_9ACTN</name>
<evidence type="ECO:0000256" key="6">
    <source>
        <dbReference type="ARBA" id="ARBA00022741"/>
    </source>
</evidence>
<keyword evidence="11" id="KW-0902">Two-component regulatory system</keyword>
<keyword evidence="8" id="KW-0378">Hydrolase</keyword>
<evidence type="ECO:0000256" key="7">
    <source>
        <dbReference type="ARBA" id="ARBA00022777"/>
    </source>
</evidence>
<dbReference type="Gene3D" id="3.30.450.20">
    <property type="entry name" value="PAS domain"/>
    <property type="match status" value="2"/>
</dbReference>
<keyword evidence="9" id="KW-0067">ATP-binding</keyword>
<dbReference type="SUPFAM" id="SSF55781">
    <property type="entry name" value="GAF domain-like"/>
    <property type="match status" value="1"/>
</dbReference>
<dbReference type="Pfam" id="PF07228">
    <property type="entry name" value="SpoIIE"/>
    <property type="match status" value="1"/>
</dbReference>
<evidence type="ECO:0000256" key="2">
    <source>
        <dbReference type="ARBA" id="ARBA00022475"/>
    </source>
</evidence>
<feature type="transmembrane region" description="Helical" evidence="13">
    <location>
        <begin position="194"/>
        <end position="213"/>
    </location>
</feature>
<dbReference type="CDD" id="cd18773">
    <property type="entry name" value="PDC1_HK_sensor"/>
    <property type="match status" value="1"/>
</dbReference>
<dbReference type="FunFam" id="3.30.565.10:FF:000028">
    <property type="entry name" value="PAS sensor protein"/>
    <property type="match status" value="1"/>
</dbReference>
<evidence type="ECO:0000256" key="3">
    <source>
        <dbReference type="ARBA" id="ARBA00022553"/>
    </source>
</evidence>
<dbReference type="OrthoDB" id="9792686at2"/>
<evidence type="ECO:0000256" key="1">
    <source>
        <dbReference type="ARBA" id="ARBA00004651"/>
    </source>
</evidence>
<evidence type="ECO:0000256" key="4">
    <source>
        <dbReference type="ARBA" id="ARBA00022679"/>
    </source>
</evidence>
<keyword evidence="7" id="KW-0418">Kinase</keyword>
<dbReference type="PANTHER" id="PTHR43156:SF2">
    <property type="entry name" value="STAGE II SPORULATION PROTEIN E"/>
    <property type="match status" value="1"/>
</dbReference>
<dbReference type="InterPro" id="IPR013656">
    <property type="entry name" value="PAS_4"/>
</dbReference>
<dbReference type="Proteomes" id="UP000295345">
    <property type="component" value="Unassembled WGS sequence"/>
</dbReference>
<dbReference type="InterPro" id="IPR033463">
    <property type="entry name" value="sCache_3"/>
</dbReference>
<dbReference type="Pfam" id="PF08448">
    <property type="entry name" value="PAS_4"/>
    <property type="match status" value="1"/>
</dbReference>
<dbReference type="Gene3D" id="3.30.450.40">
    <property type="match status" value="1"/>
</dbReference>
<dbReference type="GO" id="GO:0016791">
    <property type="term" value="F:phosphatase activity"/>
    <property type="evidence" value="ECO:0007669"/>
    <property type="project" value="TreeGrafter"/>
</dbReference>
<proteinExistence type="predicted"/>
<dbReference type="InterPro" id="IPR029151">
    <property type="entry name" value="Sensor-like_sf"/>
</dbReference>
<dbReference type="SUPFAM" id="SSF103190">
    <property type="entry name" value="Sensory domain-like"/>
    <property type="match status" value="1"/>
</dbReference>
<gene>
    <name evidence="16" type="ORF">E1283_24115</name>
</gene>
<dbReference type="SMART" id="SM00091">
    <property type="entry name" value="PAS"/>
    <property type="match status" value="1"/>
</dbReference>
<dbReference type="SUPFAM" id="SSF55874">
    <property type="entry name" value="ATPase domain of HSP90 chaperone/DNA topoisomerase II/histidine kinase"/>
    <property type="match status" value="1"/>
</dbReference>
<evidence type="ECO:0000256" key="12">
    <source>
        <dbReference type="ARBA" id="ARBA00023136"/>
    </source>
</evidence>
<sequence>MKWSRSGKWTDRFSAGRRALSALAPRSIAAQVFALVTAIMLFFVIAGAVTLVAQAKRSSEDQARGRALAVSEALAHTPEVRRALESDDPSTPLQPLAQSVRRHADVDYVVITAPNGVRFTHPNPEEIGKKVEQSLSPATEGRAFTDRVPGQTISAASIRAAVPVKDSAGRVIGIVNTGVTIPNATHDIDRGMPLILGITGAALLLSAGAVALVTRRLRRQTHGLGTAELTRMYEHQDAVLHSVREGIVITDDDGRLLLVNDEARRLLDLAENTQGRHVTEVGLGPEVGELLSTRRVANDEVIEVSDRLLAVNQRPAERRGRPMGAVATLRDTTELRALADRADVARQRLRLLYDASVAVGTSLDMRRTAQELAQVAVPRFADIVTVDLLESVLAGDEPRDTDPRMRRVARAGGREDAPLARVGERVGFDEAVRRGDGADGRAAVSHAPYPEYGIHSLLTVPLRVGRVVLGQVGFWRTDDTPPFDDDEQSLAHDLASHLAACVENGRRFTGEHARALDLQQSLLPRDLPEQTAVDAAFRYLPAVTGVGGDWYDVIPLSSARVALVVGDVVGQGLRAAATMGRLRTAVQNFSALDLPPDDLLAHLDELVIRLDRDAAASNGGDGIIGATCLYAIYDPVSRRCVLARAGHPLPALVRPDGSVEFPPLPAGPPLGLGGLPFETADIELPEGSSLVLYTDGLVEDRDREITAGLDRLGTALAHPGRTPEETCQAVTDALLPERPKDDIALLVARTNALDARHVVRWDLEADPSVCAGMRASVTEQLAQWNLGELAFTTELVVSELLGNAIRHASGPIQLRLLRNRSLICEVADGSTIAPHLRSAASSDEGGRGLFLVAQLVTSWGTRYTSTGKVIWTEQTLPPTARGG</sequence>
<comment type="subcellular location">
    <subcellularLocation>
        <location evidence="1">Cell membrane</location>
        <topology evidence="1">Multi-pass membrane protein</topology>
    </subcellularLocation>
</comment>
<evidence type="ECO:0000256" key="13">
    <source>
        <dbReference type="SAM" id="Phobius"/>
    </source>
</evidence>
<dbReference type="SUPFAM" id="SSF81606">
    <property type="entry name" value="PP2C-like"/>
    <property type="match status" value="1"/>
</dbReference>
<evidence type="ECO:0000256" key="11">
    <source>
        <dbReference type="ARBA" id="ARBA00023012"/>
    </source>
</evidence>
<dbReference type="Gene3D" id="3.60.40.10">
    <property type="entry name" value="PPM-type phosphatase domain"/>
    <property type="match status" value="1"/>
</dbReference>
<dbReference type="CDD" id="cd16936">
    <property type="entry name" value="HATPase_RsbW-like"/>
    <property type="match status" value="1"/>
</dbReference>
<dbReference type="SUPFAM" id="SSF55785">
    <property type="entry name" value="PYP-like sensor domain (PAS domain)"/>
    <property type="match status" value="1"/>
</dbReference>
<dbReference type="FunFam" id="3.60.40.10:FF:000031">
    <property type="entry name" value="PAS sensor protein"/>
    <property type="match status" value="1"/>
</dbReference>
<dbReference type="InterPro" id="IPR036457">
    <property type="entry name" value="PPM-type-like_dom_sf"/>
</dbReference>
<dbReference type="GO" id="GO:0000160">
    <property type="term" value="P:phosphorelay signal transduction system"/>
    <property type="evidence" value="ECO:0007669"/>
    <property type="project" value="UniProtKB-KW"/>
</dbReference>
<dbReference type="InterPro" id="IPR000014">
    <property type="entry name" value="PAS"/>
</dbReference>
<dbReference type="SMART" id="SM00331">
    <property type="entry name" value="PP2C_SIG"/>
    <property type="match status" value="1"/>
</dbReference>
<dbReference type="InterPro" id="IPR035965">
    <property type="entry name" value="PAS-like_dom_sf"/>
</dbReference>
<keyword evidence="17" id="KW-1185">Reference proteome</keyword>
<feature type="transmembrane region" description="Helical" evidence="13">
    <location>
        <begin position="28"/>
        <end position="53"/>
    </location>
</feature>
<feature type="domain" description="PPM-type phosphatase" evidence="15">
    <location>
        <begin position="531"/>
        <end position="750"/>
    </location>
</feature>
<evidence type="ECO:0000256" key="5">
    <source>
        <dbReference type="ARBA" id="ARBA00022692"/>
    </source>
</evidence>
<evidence type="ECO:0000256" key="9">
    <source>
        <dbReference type="ARBA" id="ARBA00022840"/>
    </source>
</evidence>
<evidence type="ECO:0000256" key="8">
    <source>
        <dbReference type="ARBA" id="ARBA00022801"/>
    </source>
</evidence>
<dbReference type="AlphaFoldDB" id="A0A4R4T7F2"/>